<comment type="caution">
    <text evidence="2">The sequence shown here is derived from an EMBL/GenBank/DDBJ whole genome shotgun (WGS) entry which is preliminary data.</text>
</comment>
<keyword evidence="3" id="KW-1185">Reference proteome</keyword>
<dbReference type="Proteomes" id="UP000886998">
    <property type="component" value="Unassembled WGS sequence"/>
</dbReference>
<feature type="region of interest" description="Disordered" evidence="1">
    <location>
        <begin position="61"/>
        <end position="89"/>
    </location>
</feature>
<protein>
    <submittedName>
        <fullName evidence="2">Uncharacterized protein</fullName>
    </submittedName>
</protein>
<sequence>MNRRQALLKLTWILQSASQNSSKETVFRLEITNDNLLIGLVTAMTFTFIAKCYNGVRRNQFRRASSESSQGTSHHTPLLISHGKEKTPS</sequence>
<feature type="compositionally biased region" description="Polar residues" evidence="1">
    <location>
        <begin position="62"/>
        <end position="75"/>
    </location>
</feature>
<gene>
    <name evidence="2" type="ORF">TNIN_301691</name>
</gene>
<organism evidence="2 3">
    <name type="scientific">Trichonephila inaurata madagascariensis</name>
    <dbReference type="NCBI Taxonomy" id="2747483"/>
    <lineage>
        <taxon>Eukaryota</taxon>
        <taxon>Metazoa</taxon>
        <taxon>Ecdysozoa</taxon>
        <taxon>Arthropoda</taxon>
        <taxon>Chelicerata</taxon>
        <taxon>Arachnida</taxon>
        <taxon>Araneae</taxon>
        <taxon>Araneomorphae</taxon>
        <taxon>Entelegynae</taxon>
        <taxon>Araneoidea</taxon>
        <taxon>Nephilidae</taxon>
        <taxon>Trichonephila</taxon>
        <taxon>Trichonephila inaurata</taxon>
    </lineage>
</organism>
<evidence type="ECO:0000313" key="3">
    <source>
        <dbReference type="Proteomes" id="UP000886998"/>
    </source>
</evidence>
<proteinExistence type="predicted"/>
<name>A0A8X7CQE1_9ARAC</name>
<reference evidence="2" key="1">
    <citation type="submission" date="2020-08" db="EMBL/GenBank/DDBJ databases">
        <title>Multicomponent nature underlies the extraordinary mechanical properties of spider dragline silk.</title>
        <authorList>
            <person name="Kono N."/>
            <person name="Nakamura H."/>
            <person name="Mori M."/>
            <person name="Yoshida Y."/>
            <person name="Ohtoshi R."/>
            <person name="Malay A.D."/>
            <person name="Moran D.A.P."/>
            <person name="Tomita M."/>
            <person name="Numata K."/>
            <person name="Arakawa K."/>
        </authorList>
    </citation>
    <scope>NUCLEOTIDE SEQUENCE</scope>
</reference>
<dbReference type="EMBL" id="BMAV01022309">
    <property type="protein sequence ID" value="GFY77073.1"/>
    <property type="molecule type" value="Genomic_DNA"/>
</dbReference>
<accession>A0A8X7CQE1</accession>
<evidence type="ECO:0000256" key="1">
    <source>
        <dbReference type="SAM" id="MobiDB-lite"/>
    </source>
</evidence>
<evidence type="ECO:0000313" key="2">
    <source>
        <dbReference type="EMBL" id="GFY77073.1"/>
    </source>
</evidence>
<dbReference type="AlphaFoldDB" id="A0A8X7CQE1"/>